<dbReference type="RefSeq" id="WP_044349797.1">
    <property type="nucleotide sequence ID" value="NZ_AZAC01000018.1"/>
</dbReference>
<reference evidence="2 3" key="1">
    <citation type="submission" date="2013-11" db="EMBL/GenBank/DDBJ databases">
        <title>Metagenomic analysis of a methanogenic consortium involved in long chain n-alkane degradation.</title>
        <authorList>
            <person name="Davidova I.A."/>
            <person name="Callaghan A.V."/>
            <person name="Wawrik B."/>
            <person name="Pruitt S."/>
            <person name="Marks C."/>
            <person name="Duncan K.E."/>
            <person name="Suflita J.M."/>
        </authorList>
    </citation>
    <scope>NUCLEOTIDE SEQUENCE [LARGE SCALE GENOMIC DNA]</scope>
    <source>
        <strain evidence="2 3">SPR</strain>
    </source>
</reference>
<keyword evidence="1" id="KW-1133">Transmembrane helix</keyword>
<comment type="caution">
    <text evidence="2">The sequence shown here is derived from an EMBL/GenBank/DDBJ whole genome shotgun (WGS) entry which is preliminary data.</text>
</comment>
<evidence type="ECO:0000313" key="3">
    <source>
        <dbReference type="Proteomes" id="UP000032233"/>
    </source>
</evidence>
<organism evidence="2 3">
    <name type="scientific">Dethiosulfatarculus sandiegensis</name>
    <dbReference type="NCBI Taxonomy" id="1429043"/>
    <lineage>
        <taxon>Bacteria</taxon>
        <taxon>Pseudomonadati</taxon>
        <taxon>Thermodesulfobacteriota</taxon>
        <taxon>Desulfarculia</taxon>
        <taxon>Desulfarculales</taxon>
        <taxon>Desulfarculaceae</taxon>
        <taxon>Dethiosulfatarculus</taxon>
    </lineage>
</organism>
<proteinExistence type="predicted"/>
<feature type="transmembrane region" description="Helical" evidence="1">
    <location>
        <begin position="40"/>
        <end position="58"/>
    </location>
</feature>
<protein>
    <submittedName>
        <fullName evidence="2">Uncharacterized protein</fullName>
    </submittedName>
</protein>
<keyword evidence="3" id="KW-1185">Reference proteome</keyword>
<name>A0A0D2HRH4_9BACT</name>
<dbReference type="EMBL" id="AZAC01000018">
    <property type="protein sequence ID" value="KIX13173.1"/>
    <property type="molecule type" value="Genomic_DNA"/>
</dbReference>
<dbReference type="AlphaFoldDB" id="A0A0D2HRH4"/>
<keyword evidence="1" id="KW-0472">Membrane</keyword>
<dbReference type="Proteomes" id="UP000032233">
    <property type="component" value="Unassembled WGS sequence"/>
</dbReference>
<sequence length="70" mass="7931">MKLVLLGVGVILVGFGWIVLNASAGYTNAWWWFRWSEFKPIFGAFIFVGVFLIGLGIVKKRKKARSRIIS</sequence>
<evidence type="ECO:0000313" key="2">
    <source>
        <dbReference type="EMBL" id="KIX13173.1"/>
    </source>
</evidence>
<dbReference type="InParanoid" id="A0A0D2HRH4"/>
<keyword evidence="1" id="KW-0812">Transmembrane</keyword>
<gene>
    <name evidence="2" type="ORF">X474_15725</name>
</gene>
<accession>A0A0D2HRH4</accession>
<evidence type="ECO:0000256" key="1">
    <source>
        <dbReference type="SAM" id="Phobius"/>
    </source>
</evidence>